<organism evidence="2 3">
    <name type="scientific">Methanobrevibacter curvatus</name>
    <dbReference type="NCBI Taxonomy" id="49547"/>
    <lineage>
        <taxon>Archaea</taxon>
        <taxon>Methanobacteriati</taxon>
        <taxon>Methanobacteriota</taxon>
        <taxon>Methanomada group</taxon>
        <taxon>Methanobacteria</taxon>
        <taxon>Methanobacteriales</taxon>
        <taxon>Methanobacteriaceae</taxon>
        <taxon>Methanobrevibacter</taxon>
    </lineage>
</organism>
<protein>
    <submittedName>
        <fullName evidence="2">Class III signal peptide</fullName>
    </submittedName>
</protein>
<accession>A0A162FAT1</accession>
<dbReference type="Pfam" id="PF04021">
    <property type="entry name" value="Class_IIIsignal"/>
    <property type="match status" value="1"/>
</dbReference>
<dbReference type="AlphaFoldDB" id="A0A162FAT1"/>
<keyword evidence="1" id="KW-0472">Membrane</keyword>
<dbReference type="EMBL" id="LWMV01000215">
    <property type="protein sequence ID" value="KZX10365.1"/>
    <property type="molecule type" value="Genomic_DNA"/>
</dbReference>
<dbReference type="RefSeq" id="WP_067092584.1">
    <property type="nucleotide sequence ID" value="NZ_LWMV01000215.1"/>
</dbReference>
<dbReference type="InterPro" id="IPR007166">
    <property type="entry name" value="Class3_signal_pept_motif"/>
</dbReference>
<keyword evidence="1" id="KW-1133">Transmembrane helix</keyword>
<keyword evidence="1" id="KW-0812">Transmembrane</keyword>
<comment type="caution">
    <text evidence="2">The sequence shown here is derived from an EMBL/GenBank/DDBJ whole genome shotgun (WGS) entry which is preliminary data.</text>
</comment>
<evidence type="ECO:0000313" key="3">
    <source>
        <dbReference type="Proteomes" id="UP000077245"/>
    </source>
</evidence>
<keyword evidence="3" id="KW-1185">Reference proteome</keyword>
<evidence type="ECO:0000256" key="1">
    <source>
        <dbReference type="SAM" id="Phobius"/>
    </source>
</evidence>
<dbReference type="Proteomes" id="UP000077245">
    <property type="component" value="Unassembled WGS sequence"/>
</dbReference>
<dbReference type="PATRIC" id="fig|49547.3.peg.1920"/>
<sequence>MKIKSLIKENNGQLSGEMILLMGIIIVIVIIVANFIVEINSSINHSMVTLIENGRDYALNKL</sequence>
<proteinExistence type="predicted"/>
<gene>
    <name evidence="2" type="ORF">MBCUR_18180</name>
</gene>
<name>A0A162FAT1_9EURY</name>
<feature type="transmembrane region" description="Helical" evidence="1">
    <location>
        <begin position="18"/>
        <end position="37"/>
    </location>
</feature>
<evidence type="ECO:0000313" key="2">
    <source>
        <dbReference type="EMBL" id="KZX10365.1"/>
    </source>
</evidence>
<reference evidence="2 3" key="1">
    <citation type="submission" date="2016-04" db="EMBL/GenBank/DDBJ databases">
        <title>Genome sequence of Methanobrevibacter curvatus DSM 11111.</title>
        <authorList>
            <person name="Poehlein A."/>
            <person name="Seedorf H."/>
            <person name="Daniel R."/>
        </authorList>
    </citation>
    <scope>NUCLEOTIDE SEQUENCE [LARGE SCALE GENOMIC DNA]</scope>
    <source>
        <strain evidence="2 3">DSM 11111</strain>
    </source>
</reference>